<evidence type="ECO:0000256" key="1">
    <source>
        <dbReference type="SAM" id="MobiDB-lite"/>
    </source>
</evidence>
<reference evidence="2" key="1">
    <citation type="submission" date="2021-02" db="EMBL/GenBank/DDBJ databases">
        <authorList>
            <person name="Nowell W R."/>
        </authorList>
    </citation>
    <scope>NUCLEOTIDE SEQUENCE</scope>
</reference>
<feature type="region of interest" description="Disordered" evidence="1">
    <location>
        <begin position="31"/>
        <end position="109"/>
    </location>
</feature>
<dbReference type="EMBL" id="CAJNOU010001506">
    <property type="protein sequence ID" value="CAF1214333.1"/>
    <property type="molecule type" value="Genomic_DNA"/>
</dbReference>
<protein>
    <submittedName>
        <fullName evidence="2">Uncharacterized protein</fullName>
    </submittedName>
</protein>
<dbReference type="Proteomes" id="UP000663854">
    <property type="component" value="Unassembled WGS sequence"/>
</dbReference>
<evidence type="ECO:0000313" key="3">
    <source>
        <dbReference type="EMBL" id="CAF1214333.1"/>
    </source>
</evidence>
<organism evidence="2 4">
    <name type="scientific">Rotaria sordida</name>
    <dbReference type="NCBI Taxonomy" id="392033"/>
    <lineage>
        <taxon>Eukaryota</taxon>
        <taxon>Metazoa</taxon>
        <taxon>Spiralia</taxon>
        <taxon>Gnathifera</taxon>
        <taxon>Rotifera</taxon>
        <taxon>Eurotatoria</taxon>
        <taxon>Bdelloidea</taxon>
        <taxon>Philodinida</taxon>
        <taxon>Philodinidae</taxon>
        <taxon>Rotaria</taxon>
    </lineage>
</organism>
<evidence type="ECO:0000313" key="4">
    <source>
        <dbReference type="Proteomes" id="UP000663854"/>
    </source>
</evidence>
<comment type="caution">
    <text evidence="2">The sequence shown here is derived from an EMBL/GenBank/DDBJ whole genome shotgun (WGS) entry which is preliminary data.</text>
</comment>
<feature type="compositionally biased region" description="Low complexity" evidence="1">
    <location>
        <begin position="80"/>
        <end position="100"/>
    </location>
</feature>
<name>A0A814UI29_9BILA</name>
<proteinExistence type="predicted"/>
<feature type="compositionally biased region" description="Polar residues" evidence="1">
    <location>
        <begin position="31"/>
        <end position="43"/>
    </location>
</feature>
<dbReference type="AlphaFoldDB" id="A0A814UI29"/>
<gene>
    <name evidence="2" type="ORF">PYM288_LOCUS23491</name>
    <name evidence="3" type="ORF">SEV965_LOCUS21838</name>
</gene>
<evidence type="ECO:0000313" key="2">
    <source>
        <dbReference type="EMBL" id="CAF1175153.1"/>
    </source>
</evidence>
<accession>A0A814UI29</accession>
<dbReference type="Proteomes" id="UP000663889">
    <property type="component" value="Unassembled WGS sequence"/>
</dbReference>
<dbReference type="EMBL" id="CAJNOH010001094">
    <property type="protein sequence ID" value="CAF1175153.1"/>
    <property type="molecule type" value="Genomic_DNA"/>
</dbReference>
<sequence>MVKRKSNNNAQRYIVEYRMRTGYAIPVHMNQFNSDKQNTTRSPRLNAAHDRSHANQNSTAASYHYDGRIDKNKRIKKSPQQQNQFETTNNNSNNINNQRTVPITTTKKSSCCTIL</sequence>